<feature type="transmembrane region" description="Helical" evidence="7">
    <location>
        <begin position="167"/>
        <end position="187"/>
    </location>
</feature>
<comment type="similarity">
    <text evidence="6">Belongs to the sodium:neurotransmitter symporter (SNF) (TC 2.A.22) family.</text>
</comment>
<evidence type="ECO:0000256" key="6">
    <source>
        <dbReference type="RuleBase" id="RU003732"/>
    </source>
</evidence>
<dbReference type="EMBL" id="JAJEQM010000005">
    <property type="protein sequence ID" value="MCC2210191.1"/>
    <property type="molecule type" value="Genomic_DNA"/>
</dbReference>
<evidence type="ECO:0000256" key="4">
    <source>
        <dbReference type="ARBA" id="ARBA00022989"/>
    </source>
</evidence>
<feature type="transmembrane region" description="Helical" evidence="7">
    <location>
        <begin position="344"/>
        <end position="364"/>
    </location>
</feature>
<dbReference type="InterPro" id="IPR037272">
    <property type="entry name" value="SNS_sf"/>
</dbReference>
<feature type="transmembrane region" description="Helical" evidence="7">
    <location>
        <begin position="252"/>
        <end position="274"/>
    </location>
</feature>
<feature type="transmembrane region" description="Helical" evidence="7">
    <location>
        <begin position="429"/>
        <end position="450"/>
    </location>
</feature>
<dbReference type="AlphaFoldDB" id="A0AAE3DYF8"/>
<keyword evidence="2 6" id="KW-0813">Transport</keyword>
<feature type="transmembrane region" description="Helical" evidence="7">
    <location>
        <begin position="141"/>
        <end position="160"/>
    </location>
</feature>
<dbReference type="Proteomes" id="UP001198242">
    <property type="component" value="Unassembled WGS sequence"/>
</dbReference>
<dbReference type="PANTHER" id="PTHR42948:SF1">
    <property type="entry name" value="TRANSPORTER"/>
    <property type="match status" value="1"/>
</dbReference>
<dbReference type="GO" id="GO:0016020">
    <property type="term" value="C:membrane"/>
    <property type="evidence" value="ECO:0007669"/>
    <property type="project" value="UniProtKB-SubCell"/>
</dbReference>
<dbReference type="NCBIfam" id="NF037979">
    <property type="entry name" value="Na_transp"/>
    <property type="match status" value="1"/>
</dbReference>
<dbReference type="SUPFAM" id="SSF161070">
    <property type="entry name" value="SNF-like"/>
    <property type="match status" value="1"/>
</dbReference>
<proteinExistence type="inferred from homology"/>
<keyword evidence="9" id="KW-1185">Reference proteome</keyword>
<dbReference type="InterPro" id="IPR047218">
    <property type="entry name" value="YocR/YhdH-like"/>
</dbReference>
<keyword evidence="6" id="KW-0769">Symport</keyword>
<dbReference type="PRINTS" id="PR00176">
    <property type="entry name" value="NANEUSMPORT"/>
</dbReference>
<evidence type="ECO:0000313" key="8">
    <source>
        <dbReference type="EMBL" id="MCC2210191.1"/>
    </source>
</evidence>
<evidence type="ECO:0000256" key="1">
    <source>
        <dbReference type="ARBA" id="ARBA00004141"/>
    </source>
</evidence>
<dbReference type="GO" id="GO:0015293">
    <property type="term" value="F:symporter activity"/>
    <property type="evidence" value="ECO:0007669"/>
    <property type="project" value="UniProtKB-KW"/>
</dbReference>
<comment type="subcellular location">
    <subcellularLocation>
        <location evidence="1">Membrane</location>
        <topology evidence="1">Multi-pass membrane protein</topology>
    </subcellularLocation>
</comment>
<dbReference type="CDD" id="cd10336">
    <property type="entry name" value="SLC6sbd_Tyt1-Like"/>
    <property type="match status" value="1"/>
</dbReference>
<evidence type="ECO:0000256" key="2">
    <source>
        <dbReference type="ARBA" id="ARBA00022448"/>
    </source>
</evidence>
<dbReference type="PANTHER" id="PTHR42948">
    <property type="entry name" value="TRANSPORTER"/>
    <property type="match status" value="1"/>
</dbReference>
<comment type="caution">
    <text evidence="8">The sequence shown here is derived from an EMBL/GenBank/DDBJ whole genome shotgun (WGS) entry which is preliminary data.</text>
</comment>
<feature type="transmembrane region" description="Helical" evidence="7">
    <location>
        <begin position="41"/>
        <end position="62"/>
    </location>
</feature>
<feature type="transmembrane region" description="Helical" evidence="7">
    <location>
        <begin position="384"/>
        <end position="408"/>
    </location>
</feature>
<feature type="transmembrane region" description="Helical" evidence="7">
    <location>
        <begin position="207"/>
        <end position="231"/>
    </location>
</feature>
<dbReference type="PROSITE" id="PS00610">
    <property type="entry name" value="NA_NEUROTRAN_SYMP_1"/>
    <property type="match status" value="1"/>
</dbReference>
<evidence type="ECO:0000256" key="3">
    <source>
        <dbReference type="ARBA" id="ARBA00022692"/>
    </source>
</evidence>
<keyword evidence="3 6" id="KW-0812">Transmembrane</keyword>
<evidence type="ECO:0000256" key="7">
    <source>
        <dbReference type="SAM" id="Phobius"/>
    </source>
</evidence>
<keyword evidence="5 7" id="KW-0472">Membrane</keyword>
<dbReference type="InterPro" id="IPR000175">
    <property type="entry name" value="Na/ntran_symport"/>
</dbReference>
<evidence type="ECO:0000256" key="5">
    <source>
        <dbReference type="ARBA" id="ARBA00023136"/>
    </source>
</evidence>
<feature type="transmembrane region" description="Helical" evidence="7">
    <location>
        <begin position="294"/>
        <end position="317"/>
    </location>
</feature>
<dbReference type="Pfam" id="PF00209">
    <property type="entry name" value="SNF"/>
    <property type="match status" value="2"/>
</dbReference>
<gene>
    <name evidence="8" type="ORF">LKE05_05225</name>
</gene>
<dbReference type="PROSITE" id="PS50267">
    <property type="entry name" value="NA_NEUROTRAN_SYMP_3"/>
    <property type="match status" value="1"/>
</dbReference>
<protein>
    <recommendedName>
        <fullName evidence="6">Transporter</fullName>
    </recommendedName>
</protein>
<feature type="transmembrane region" description="Helical" evidence="7">
    <location>
        <begin position="85"/>
        <end position="103"/>
    </location>
</feature>
<reference evidence="8 9" key="1">
    <citation type="submission" date="2021-10" db="EMBL/GenBank/DDBJ databases">
        <title>Anaerobic single-cell dispensing facilitates the cultivation of human gut bacteria.</title>
        <authorList>
            <person name="Afrizal A."/>
        </authorList>
    </citation>
    <scope>NUCLEOTIDE SEQUENCE [LARGE SCALE GENOMIC DNA]</scope>
    <source>
        <strain evidence="8 9">CLA-AA-H232</strain>
    </source>
</reference>
<dbReference type="RefSeq" id="WP_308456159.1">
    <property type="nucleotide sequence ID" value="NZ_JAJEQM010000005.1"/>
</dbReference>
<sequence>MNNKKRSTFSGGFGFVLAAAGSAVGLGNIWRFPYLAAKYGGGIFLLFYILLVVTFGFSLMIAENAIGRKTGKSGLCAFRELSKKWGFIGIIATLIPMIIQPYYNVIGGWVIEYATKYVTGNHQLLAQDNFFTDMLASPQRLLIYQFIFSAITTFVILRGVQKGVEKFSTILMPVLIVLAIIVAVYSITLPGAMMGVKYFFVPDFSNFSIQGVLAAMGQMFYSLSLAMGIMIAYGSYLPKDSNLEKNVGRIELFDTAIAILAGLMIVPAVFAFSGGDQSALGKGPSLMFVTLPKVFESMGMATVIGSVFFILVLLAALTSSISIMEAIVSSLCDRFGWDRNKTTICAGIGSFLFGIPPILGYNVWDKATLGGMTILDMMDFATNSILMPICALLTCIFVAYVIGVNSIHDEVRISSAFKRQKLFDIMIKYVAPVFIVAILISSILEALGIIKF</sequence>
<name>A0AAE3DYF8_9FIRM</name>
<keyword evidence="4 7" id="KW-1133">Transmembrane helix</keyword>
<organism evidence="8 9">
    <name type="scientific">Hominilimicola fabiformis</name>
    <dbReference type="NCBI Taxonomy" id="2885356"/>
    <lineage>
        <taxon>Bacteria</taxon>
        <taxon>Bacillati</taxon>
        <taxon>Bacillota</taxon>
        <taxon>Clostridia</taxon>
        <taxon>Eubacteriales</taxon>
        <taxon>Oscillospiraceae</taxon>
        <taxon>Hominilimicola</taxon>
    </lineage>
</organism>
<accession>A0AAE3DYF8</accession>
<evidence type="ECO:0000313" key="9">
    <source>
        <dbReference type="Proteomes" id="UP001198242"/>
    </source>
</evidence>